<keyword evidence="3" id="KW-1185">Reference proteome</keyword>
<evidence type="ECO:0000313" key="2">
    <source>
        <dbReference type="EMBL" id="KAK7682138.1"/>
    </source>
</evidence>
<comment type="caution">
    <text evidence="2">The sequence shown here is derived from an EMBL/GenBank/DDBJ whole genome shotgun (WGS) entry which is preliminary data.</text>
</comment>
<evidence type="ECO:0000313" key="3">
    <source>
        <dbReference type="Proteomes" id="UP001385951"/>
    </source>
</evidence>
<feature type="region of interest" description="Disordered" evidence="1">
    <location>
        <begin position="406"/>
        <end position="434"/>
    </location>
</feature>
<dbReference type="Proteomes" id="UP001385951">
    <property type="component" value="Unassembled WGS sequence"/>
</dbReference>
<gene>
    <name evidence="2" type="ORF">QCA50_014724</name>
</gene>
<accession>A0AAW0FM49</accession>
<dbReference type="EMBL" id="JASBNA010000037">
    <property type="protein sequence ID" value="KAK7682138.1"/>
    <property type="molecule type" value="Genomic_DNA"/>
</dbReference>
<dbReference type="AlphaFoldDB" id="A0AAW0FM49"/>
<feature type="compositionally biased region" description="Polar residues" evidence="1">
    <location>
        <begin position="69"/>
        <end position="78"/>
    </location>
</feature>
<name>A0AAW0FM49_9APHY</name>
<protein>
    <submittedName>
        <fullName evidence="2">Uncharacterized protein</fullName>
    </submittedName>
</protein>
<organism evidence="2 3">
    <name type="scientific">Cerrena zonata</name>
    <dbReference type="NCBI Taxonomy" id="2478898"/>
    <lineage>
        <taxon>Eukaryota</taxon>
        <taxon>Fungi</taxon>
        <taxon>Dikarya</taxon>
        <taxon>Basidiomycota</taxon>
        <taxon>Agaricomycotina</taxon>
        <taxon>Agaricomycetes</taxon>
        <taxon>Polyporales</taxon>
        <taxon>Cerrenaceae</taxon>
        <taxon>Cerrena</taxon>
    </lineage>
</organism>
<feature type="region of interest" description="Disordered" evidence="1">
    <location>
        <begin position="67"/>
        <end position="97"/>
    </location>
</feature>
<reference evidence="2 3" key="1">
    <citation type="submission" date="2022-09" db="EMBL/GenBank/DDBJ databases">
        <authorList>
            <person name="Palmer J.M."/>
        </authorList>
    </citation>
    <scope>NUCLEOTIDE SEQUENCE [LARGE SCALE GENOMIC DNA]</scope>
    <source>
        <strain evidence="2 3">DSM 7382</strain>
    </source>
</reference>
<sequence>MSNDPGAAAQRTLAVTALRAATQEIVELKQKVSALEVSIAKKDHVTGVLLHSIELINARLNALEDAPNDSFTSGTTAVGGQEQAGNQEGEEDPGKAQIRKKIASEEAAESRVVKTLVNKMFIHLLGISKLEKKYLPDFPLDLDPKDEGWPKDPATSHPYIWFDWAHPQKADAPVNRKAIDEILAFTRVHGSDEAPLAKQHLDAILNSDLRQRITIKFNNLRLGYLTHQKEQMSLGDLDEVADGEAAEGNEDNDDLVIIVKPKSHLKRNTLESRAGKWLQQRERKRAKCELYTDAKYDAAFTTTAMSDHEDGDTAGQFIVRAPGWRSDEAKELYRIIDAVVDPNPEKDSGYTRIRGEVKADAIPPVAHLLQKRVRMWMVQPELLEANPHWLETQRVAPNGIAWGDAADPIDEKKTRKRRKIQTSTSLESNEVKTKKTKLEEVLGGKTLQDLLDGQ</sequence>
<evidence type="ECO:0000256" key="1">
    <source>
        <dbReference type="SAM" id="MobiDB-lite"/>
    </source>
</evidence>
<proteinExistence type="predicted"/>